<reference evidence="6" key="2">
    <citation type="submission" date="2018-05" db="EMBL/GenBank/DDBJ databases">
        <title>OpunRS2 (Oryza punctata Reference Sequence Version 2).</title>
        <authorList>
            <person name="Zhang J."/>
            <person name="Kudrna D."/>
            <person name="Lee S."/>
            <person name="Talag J."/>
            <person name="Welchert J."/>
            <person name="Wing R.A."/>
        </authorList>
    </citation>
    <scope>NUCLEOTIDE SEQUENCE [LARGE SCALE GENOMIC DNA]</scope>
</reference>
<feature type="domain" description="Peptidase C1A papain C-terminal" evidence="4">
    <location>
        <begin position="135"/>
        <end position="351"/>
    </location>
</feature>
<dbReference type="EnsemblPlants" id="OPUNC09G18170.1">
    <property type="protein sequence ID" value="OPUNC09G18170.1"/>
    <property type="gene ID" value="OPUNC09G18170"/>
</dbReference>
<dbReference type="InterPro" id="IPR025660">
    <property type="entry name" value="Pept_his_AS"/>
</dbReference>
<dbReference type="Gramene" id="OPUNC09G18170.1">
    <property type="protein sequence ID" value="OPUNC09G18170.1"/>
    <property type="gene ID" value="OPUNC09G18170"/>
</dbReference>
<dbReference type="GO" id="GO:0008234">
    <property type="term" value="F:cysteine-type peptidase activity"/>
    <property type="evidence" value="ECO:0007669"/>
    <property type="project" value="InterPro"/>
</dbReference>
<dbReference type="AlphaFoldDB" id="A0A0E0M4M1"/>
<sequence length="370" mass="40005">MAKTTPKQVMLLAVVVGIMAIAAAAQGGSSIAFTEKDLASEASMWKLYEKWRGVHTVSADLTEKKAKFEVFKKNAMYVHDFNGLKGKPYKLGLNRFADMTLDEFKKKHTGAVVKPVAAKIKPAAAKVVVADGGDLPASYDWRDYGAVAAVKDQGQCGSCWDFAGTAAVESINAIVTGNLLTLSEQQVLDCAGAGDCENGGTTPGVFEYAMENGITLQCNYPAYEAMDDQCRLDPSTTNPLVKIDGYAAVPAKNEKVMKRQVYAQPVTVYIEASYDFMLYTEGVFTGDDCGTELDHAVVVVGYGVTQSGVRYWIVRNSWGESWGEGGYIRMIRDVDAKEGVCGIAMYPYYPIKNCPCAAVAAAKRASKDEL</sequence>
<dbReference type="PRINTS" id="PR00705">
    <property type="entry name" value="PAPAIN"/>
</dbReference>
<dbReference type="Pfam" id="PF08246">
    <property type="entry name" value="Inhibitor_I29"/>
    <property type="match status" value="1"/>
</dbReference>
<dbReference type="InterPro" id="IPR013201">
    <property type="entry name" value="Prot_inhib_I29"/>
</dbReference>
<dbReference type="PROSITE" id="PS00639">
    <property type="entry name" value="THIOL_PROTEASE_HIS"/>
    <property type="match status" value="1"/>
</dbReference>
<feature type="signal peptide" evidence="3">
    <location>
        <begin position="1"/>
        <end position="25"/>
    </location>
</feature>
<dbReference type="InterPro" id="IPR038765">
    <property type="entry name" value="Papain-like_cys_pep_sf"/>
</dbReference>
<dbReference type="FunFam" id="3.90.70.10:FF:000207">
    <property type="entry name" value="Putative cysteine proteinase"/>
    <property type="match status" value="1"/>
</dbReference>
<organism evidence="6">
    <name type="scientific">Oryza punctata</name>
    <name type="common">Red rice</name>
    <dbReference type="NCBI Taxonomy" id="4537"/>
    <lineage>
        <taxon>Eukaryota</taxon>
        <taxon>Viridiplantae</taxon>
        <taxon>Streptophyta</taxon>
        <taxon>Embryophyta</taxon>
        <taxon>Tracheophyta</taxon>
        <taxon>Spermatophyta</taxon>
        <taxon>Magnoliopsida</taxon>
        <taxon>Liliopsida</taxon>
        <taxon>Poales</taxon>
        <taxon>Poaceae</taxon>
        <taxon>BOP clade</taxon>
        <taxon>Oryzoideae</taxon>
        <taxon>Oryzeae</taxon>
        <taxon>Oryzinae</taxon>
        <taxon>Oryza</taxon>
    </lineage>
</organism>
<dbReference type="Pfam" id="PF00112">
    <property type="entry name" value="Peptidase_C1"/>
    <property type="match status" value="1"/>
</dbReference>
<evidence type="ECO:0000256" key="2">
    <source>
        <dbReference type="ARBA" id="ARBA00023157"/>
    </source>
</evidence>
<name>A0A0E0M4M1_ORYPU</name>
<protein>
    <recommendedName>
        <fullName evidence="8">Cysteine proteinase</fullName>
    </recommendedName>
</protein>
<dbReference type="Proteomes" id="UP000026962">
    <property type="component" value="Chromosome 9"/>
</dbReference>
<dbReference type="OMA" id="VFEYAME"/>
<evidence type="ECO:0008006" key="8">
    <source>
        <dbReference type="Google" id="ProtNLM"/>
    </source>
</evidence>
<dbReference type="HOGENOM" id="CLU_012184_1_0_1"/>
<evidence type="ECO:0000256" key="1">
    <source>
        <dbReference type="ARBA" id="ARBA00008455"/>
    </source>
</evidence>
<dbReference type="InterPro" id="IPR025661">
    <property type="entry name" value="Pept_asp_AS"/>
</dbReference>
<reference evidence="6" key="1">
    <citation type="submission" date="2015-04" db="UniProtKB">
        <authorList>
            <consortium name="EnsemblPlants"/>
        </authorList>
    </citation>
    <scope>IDENTIFICATION</scope>
</reference>
<dbReference type="PROSITE" id="PS00640">
    <property type="entry name" value="THIOL_PROTEASE_ASN"/>
    <property type="match status" value="1"/>
</dbReference>
<evidence type="ECO:0000259" key="5">
    <source>
        <dbReference type="SMART" id="SM00848"/>
    </source>
</evidence>
<dbReference type="InterPro" id="IPR000668">
    <property type="entry name" value="Peptidase_C1A_C"/>
</dbReference>
<keyword evidence="7" id="KW-1185">Reference proteome</keyword>
<dbReference type="InterPro" id="IPR039417">
    <property type="entry name" value="Peptidase_C1A_papain-like"/>
</dbReference>
<dbReference type="SMART" id="SM00848">
    <property type="entry name" value="Inhibitor_I29"/>
    <property type="match status" value="1"/>
</dbReference>
<dbReference type="Gene3D" id="3.90.70.10">
    <property type="entry name" value="Cysteine proteinases"/>
    <property type="match status" value="1"/>
</dbReference>
<evidence type="ECO:0000313" key="6">
    <source>
        <dbReference type="EnsemblPlants" id="OPUNC09G18170.1"/>
    </source>
</evidence>
<evidence type="ECO:0000259" key="4">
    <source>
        <dbReference type="SMART" id="SM00645"/>
    </source>
</evidence>
<dbReference type="SUPFAM" id="SSF54001">
    <property type="entry name" value="Cysteine proteinases"/>
    <property type="match status" value="1"/>
</dbReference>
<keyword evidence="3" id="KW-0732">Signal</keyword>
<dbReference type="PANTHER" id="PTHR12411">
    <property type="entry name" value="CYSTEINE PROTEASE FAMILY C1-RELATED"/>
    <property type="match status" value="1"/>
</dbReference>
<dbReference type="CDD" id="cd02248">
    <property type="entry name" value="Peptidase_C1A"/>
    <property type="match status" value="1"/>
</dbReference>
<feature type="domain" description="Cathepsin propeptide inhibitor" evidence="5">
    <location>
        <begin position="48"/>
        <end position="104"/>
    </location>
</feature>
<dbReference type="eggNOG" id="KOG1543">
    <property type="taxonomic scope" value="Eukaryota"/>
</dbReference>
<proteinExistence type="inferred from homology"/>
<keyword evidence="2" id="KW-1015">Disulfide bond</keyword>
<accession>A0A0E0M4M1</accession>
<dbReference type="SMART" id="SM00645">
    <property type="entry name" value="Pept_C1"/>
    <property type="match status" value="1"/>
</dbReference>
<evidence type="ECO:0000256" key="3">
    <source>
        <dbReference type="SAM" id="SignalP"/>
    </source>
</evidence>
<comment type="similarity">
    <text evidence="1">Belongs to the peptidase C1 family.</text>
</comment>
<evidence type="ECO:0000313" key="7">
    <source>
        <dbReference type="Proteomes" id="UP000026962"/>
    </source>
</evidence>
<dbReference type="InterPro" id="IPR013128">
    <property type="entry name" value="Peptidase_C1A"/>
</dbReference>
<dbReference type="GO" id="GO:0006508">
    <property type="term" value="P:proteolysis"/>
    <property type="evidence" value="ECO:0007669"/>
    <property type="project" value="InterPro"/>
</dbReference>
<dbReference type="STRING" id="4537.A0A0E0M4M1"/>
<feature type="chain" id="PRO_5018786133" description="Cysteine proteinase" evidence="3">
    <location>
        <begin position="26"/>
        <end position="370"/>
    </location>
</feature>